<keyword evidence="3" id="KW-1185">Reference proteome</keyword>
<dbReference type="InParanoid" id="A0A0C3E3G4"/>
<evidence type="ECO:0000256" key="1">
    <source>
        <dbReference type="SAM" id="MobiDB-lite"/>
    </source>
</evidence>
<sequence>MDKGSENEDEENSEEGQDVEEDEVDDEEEERTQFHNRYKERVVVCLRGTGQELH</sequence>
<reference evidence="3" key="2">
    <citation type="submission" date="2015-01" db="EMBL/GenBank/DDBJ databases">
        <title>Evolutionary Origins and Diversification of the Mycorrhizal Mutualists.</title>
        <authorList>
            <consortium name="DOE Joint Genome Institute"/>
            <consortium name="Mycorrhizal Genomics Consortium"/>
            <person name="Kohler A."/>
            <person name="Kuo A."/>
            <person name="Nagy L.G."/>
            <person name="Floudas D."/>
            <person name="Copeland A."/>
            <person name="Barry K.W."/>
            <person name="Cichocki N."/>
            <person name="Veneault-Fourrey C."/>
            <person name="LaButti K."/>
            <person name="Lindquist E.A."/>
            <person name="Lipzen A."/>
            <person name="Lundell T."/>
            <person name="Morin E."/>
            <person name="Murat C."/>
            <person name="Riley R."/>
            <person name="Ohm R."/>
            <person name="Sun H."/>
            <person name="Tunlid A."/>
            <person name="Henrissat B."/>
            <person name="Grigoriev I.V."/>
            <person name="Hibbett D.S."/>
            <person name="Martin F."/>
        </authorList>
    </citation>
    <scope>NUCLEOTIDE SEQUENCE [LARGE SCALE GENOMIC DNA]</scope>
    <source>
        <strain evidence="3">Foug A</strain>
    </source>
</reference>
<dbReference type="HOGENOM" id="CLU_3051748_0_0_1"/>
<reference evidence="2 3" key="1">
    <citation type="submission" date="2014-04" db="EMBL/GenBank/DDBJ databases">
        <authorList>
            <consortium name="DOE Joint Genome Institute"/>
            <person name="Kuo A."/>
            <person name="Kohler A."/>
            <person name="Nagy L.G."/>
            <person name="Floudas D."/>
            <person name="Copeland A."/>
            <person name="Barry K.W."/>
            <person name="Cichocki N."/>
            <person name="Veneault-Fourrey C."/>
            <person name="LaButti K."/>
            <person name="Lindquist E.A."/>
            <person name="Lipzen A."/>
            <person name="Lundell T."/>
            <person name="Morin E."/>
            <person name="Murat C."/>
            <person name="Sun H."/>
            <person name="Tunlid A."/>
            <person name="Henrissat B."/>
            <person name="Grigoriev I.V."/>
            <person name="Hibbett D.S."/>
            <person name="Martin F."/>
            <person name="Nordberg H.P."/>
            <person name="Cantor M.N."/>
            <person name="Hua S.X."/>
        </authorList>
    </citation>
    <scope>NUCLEOTIDE SEQUENCE [LARGE SCALE GENOMIC DNA]</scope>
    <source>
        <strain evidence="2 3">Foug A</strain>
    </source>
</reference>
<feature type="compositionally biased region" description="Acidic residues" evidence="1">
    <location>
        <begin position="7"/>
        <end position="30"/>
    </location>
</feature>
<feature type="region of interest" description="Disordered" evidence="1">
    <location>
        <begin position="1"/>
        <end position="37"/>
    </location>
</feature>
<proteinExistence type="predicted"/>
<organism evidence="2 3">
    <name type="scientific">Scleroderma citrinum Foug A</name>
    <dbReference type="NCBI Taxonomy" id="1036808"/>
    <lineage>
        <taxon>Eukaryota</taxon>
        <taxon>Fungi</taxon>
        <taxon>Dikarya</taxon>
        <taxon>Basidiomycota</taxon>
        <taxon>Agaricomycotina</taxon>
        <taxon>Agaricomycetes</taxon>
        <taxon>Agaricomycetidae</taxon>
        <taxon>Boletales</taxon>
        <taxon>Sclerodermatineae</taxon>
        <taxon>Sclerodermataceae</taxon>
        <taxon>Scleroderma</taxon>
    </lineage>
</organism>
<dbReference type="AlphaFoldDB" id="A0A0C3E3G4"/>
<dbReference type="EMBL" id="KN822041">
    <property type="protein sequence ID" value="KIM62576.1"/>
    <property type="molecule type" value="Genomic_DNA"/>
</dbReference>
<dbReference type="Proteomes" id="UP000053989">
    <property type="component" value="Unassembled WGS sequence"/>
</dbReference>
<evidence type="ECO:0000313" key="3">
    <source>
        <dbReference type="Proteomes" id="UP000053989"/>
    </source>
</evidence>
<protein>
    <submittedName>
        <fullName evidence="2">Uncharacterized protein</fullName>
    </submittedName>
</protein>
<gene>
    <name evidence="2" type="ORF">SCLCIDRAFT_24880</name>
</gene>
<accession>A0A0C3E3G4</accession>
<name>A0A0C3E3G4_9AGAM</name>
<evidence type="ECO:0000313" key="2">
    <source>
        <dbReference type="EMBL" id="KIM62576.1"/>
    </source>
</evidence>